<dbReference type="GO" id="GO:0032259">
    <property type="term" value="P:methylation"/>
    <property type="evidence" value="ECO:0007669"/>
    <property type="project" value="UniProtKB-KW"/>
</dbReference>
<proteinExistence type="predicted"/>
<dbReference type="AlphaFoldDB" id="A0A645J1B3"/>
<dbReference type="Pfam" id="PF08241">
    <property type="entry name" value="Methyltransf_11"/>
    <property type="match status" value="1"/>
</dbReference>
<reference evidence="2" key="1">
    <citation type="submission" date="2019-08" db="EMBL/GenBank/DDBJ databases">
        <authorList>
            <person name="Kucharzyk K."/>
            <person name="Murdoch R.W."/>
            <person name="Higgins S."/>
            <person name="Loffler F."/>
        </authorList>
    </citation>
    <scope>NUCLEOTIDE SEQUENCE</scope>
</reference>
<sequence length="168" mass="19333">MRSIVALDTSAHMLQIAADKLSQAGYAHWRTQVADHRHLPLADASVDLCISGWSICYLVDWNRQSWRADVEAALAEMNRVLRPGGHRVIIETQGTGFTTPHPPDHLLEYFRFLEEAGFHSIWFRTDYRFENAAQAQELSAFFFGEEMKQKIEGVILPECTGLWWKNRD</sequence>
<dbReference type="GO" id="GO:0008757">
    <property type="term" value="F:S-adenosylmethionine-dependent methyltransferase activity"/>
    <property type="evidence" value="ECO:0007669"/>
    <property type="project" value="InterPro"/>
</dbReference>
<keyword evidence="2" id="KW-0808">Transferase</keyword>
<protein>
    <submittedName>
        <fullName evidence="2">Ubiquinone/menaquinone biosynthesis C-methyltransferase UbiE</fullName>
        <ecNumber evidence="2">2.1.1.163</ecNumber>
    </submittedName>
</protein>
<gene>
    <name evidence="2" type="primary">ubiE_118</name>
    <name evidence="2" type="ORF">SDC9_204940</name>
</gene>
<dbReference type="InterPro" id="IPR050508">
    <property type="entry name" value="Methyltransf_Superfamily"/>
</dbReference>
<dbReference type="CDD" id="cd02440">
    <property type="entry name" value="AdoMet_MTases"/>
    <property type="match status" value="1"/>
</dbReference>
<dbReference type="EC" id="2.1.1.163" evidence="2"/>
<dbReference type="EMBL" id="VSSQ01128554">
    <property type="protein sequence ID" value="MPN57246.1"/>
    <property type="molecule type" value="Genomic_DNA"/>
</dbReference>
<feature type="domain" description="Methyltransferase type 11" evidence="1">
    <location>
        <begin position="3"/>
        <end position="88"/>
    </location>
</feature>
<dbReference type="PANTHER" id="PTHR42912">
    <property type="entry name" value="METHYLTRANSFERASE"/>
    <property type="match status" value="1"/>
</dbReference>
<organism evidence="2">
    <name type="scientific">bioreactor metagenome</name>
    <dbReference type="NCBI Taxonomy" id="1076179"/>
    <lineage>
        <taxon>unclassified sequences</taxon>
        <taxon>metagenomes</taxon>
        <taxon>ecological metagenomes</taxon>
    </lineage>
</organism>
<evidence type="ECO:0000259" key="1">
    <source>
        <dbReference type="Pfam" id="PF08241"/>
    </source>
</evidence>
<evidence type="ECO:0000313" key="2">
    <source>
        <dbReference type="EMBL" id="MPN57246.1"/>
    </source>
</evidence>
<dbReference type="GO" id="GO:0043770">
    <property type="term" value="F:demethylmenaquinone methyltransferase activity"/>
    <property type="evidence" value="ECO:0007669"/>
    <property type="project" value="UniProtKB-EC"/>
</dbReference>
<dbReference type="InterPro" id="IPR013216">
    <property type="entry name" value="Methyltransf_11"/>
</dbReference>
<accession>A0A645J1B3</accession>
<keyword evidence="2" id="KW-0489">Methyltransferase</keyword>
<dbReference type="Gene3D" id="3.40.50.150">
    <property type="entry name" value="Vaccinia Virus protein VP39"/>
    <property type="match status" value="1"/>
</dbReference>
<dbReference type="SUPFAM" id="SSF53335">
    <property type="entry name" value="S-adenosyl-L-methionine-dependent methyltransferases"/>
    <property type="match status" value="1"/>
</dbReference>
<name>A0A645J1B3_9ZZZZ</name>
<comment type="caution">
    <text evidence="2">The sequence shown here is derived from an EMBL/GenBank/DDBJ whole genome shotgun (WGS) entry which is preliminary data.</text>
</comment>
<dbReference type="InterPro" id="IPR029063">
    <property type="entry name" value="SAM-dependent_MTases_sf"/>
</dbReference>
<keyword evidence="2" id="KW-0830">Ubiquinone</keyword>